<proteinExistence type="predicted"/>
<organism evidence="1 2">
    <name type="scientific">Klebsiella phage JD18</name>
    <dbReference type="NCBI Taxonomy" id="1698360"/>
    <lineage>
        <taxon>Viruses</taxon>
        <taxon>Duplodnaviria</taxon>
        <taxon>Heunggongvirae</taxon>
        <taxon>Uroviricota</taxon>
        <taxon>Caudoviricetes</taxon>
        <taxon>Pantevenvirales</taxon>
        <taxon>Straboviridae</taxon>
        <taxon>Tevenvirinae</taxon>
        <taxon>Jiaodavirus</taxon>
        <taxon>Jiaodavirus jd18</taxon>
    </lineage>
</organism>
<dbReference type="KEGG" id="vg:26518587"/>
<sequence>MSKVDKKVEEKFEMFLERKFAPAASNINYWRSASRFVDNMMTRIFDNTYYKNGARKISDLIKERYGKIDWMLMDVNVPLVLEVGPKNQFEIMRNKHDKLMYRFVPSGY</sequence>
<name>A0A0K1Y4X3_9CAUD</name>
<dbReference type="GeneID" id="26518587"/>
<gene>
    <name evidence="1" type="ORF">JD18_172</name>
</gene>
<evidence type="ECO:0000313" key="1">
    <source>
        <dbReference type="EMBL" id="AKY02043.1"/>
    </source>
</evidence>
<dbReference type="EMBL" id="KT239446">
    <property type="protein sequence ID" value="AKY02043.1"/>
    <property type="molecule type" value="Genomic_DNA"/>
</dbReference>
<evidence type="ECO:0000313" key="2">
    <source>
        <dbReference type="Proteomes" id="UP000204179"/>
    </source>
</evidence>
<reference evidence="1 2" key="1">
    <citation type="submission" date="2015-07" db="EMBL/GenBank/DDBJ databases">
        <title>Isolation and characterization of JD18-a novel lytic bacteriophage for Klebsiella pneumoniae.</title>
        <authorList>
            <person name="Fan J."/>
            <person name="Zhang X."/>
            <person name="Guo X."/>
            <person name="He P."/>
            <person name="Zhang Y."/>
        </authorList>
    </citation>
    <scope>NUCLEOTIDE SEQUENCE [LARGE SCALE GENOMIC DNA]</scope>
</reference>
<protein>
    <submittedName>
        <fullName evidence="1">Uncharacterized protein</fullName>
    </submittedName>
</protein>
<accession>A0A0K1Y4X3</accession>
<dbReference type="Proteomes" id="UP000204179">
    <property type="component" value="Segment"/>
</dbReference>
<keyword evidence="2" id="KW-1185">Reference proteome</keyword>
<dbReference type="RefSeq" id="YP_009190753.1">
    <property type="nucleotide sequence ID" value="NC_028686.1"/>
</dbReference>